<comment type="caution">
    <text evidence="3">The sequence shown here is derived from an EMBL/GenBank/DDBJ whole genome shotgun (WGS) entry which is preliminary data.</text>
</comment>
<dbReference type="InterPro" id="IPR036770">
    <property type="entry name" value="Ankyrin_rpt-contain_sf"/>
</dbReference>
<keyword evidence="2" id="KW-1133">Transmembrane helix</keyword>
<dbReference type="InterPro" id="IPR002110">
    <property type="entry name" value="Ankyrin_rpt"/>
</dbReference>
<evidence type="ECO:0000256" key="2">
    <source>
        <dbReference type="SAM" id="Phobius"/>
    </source>
</evidence>
<dbReference type="PANTHER" id="PTHR24118:SF99">
    <property type="entry name" value="POTE ANKYRIN DOMAIN FAMILY MEMBER 3C-RELATED"/>
    <property type="match status" value="1"/>
</dbReference>
<accession>G9MYK7</accession>
<feature type="transmembrane region" description="Helical" evidence="2">
    <location>
        <begin position="833"/>
        <end position="855"/>
    </location>
</feature>
<dbReference type="GeneID" id="25791825"/>
<dbReference type="SUPFAM" id="SSF48403">
    <property type="entry name" value="Ankyrin repeat"/>
    <property type="match status" value="3"/>
</dbReference>
<dbReference type="EMBL" id="ABDF02000079">
    <property type="protein sequence ID" value="EHK20627.1"/>
    <property type="molecule type" value="Genomic_DNA"/>
</dbReference>
<feature type="repeat" description="ANK" evidence="1">
    <location>
        <begin position="358"/>
        <end position="390"/>
    </location>
</feature>
<dbReference type="SMART" id="SM00248">
    <property type="entry name" value="ANK"/>
    <property type="match status" value="13"/>
</dbReference>
<feature type="repeat" description="ANK" evidence="1">
    <location>
        <begin position="325"/>
        <end position="357"/>
    </location>
</feature>
<dbReference type="STRING" id="413071.G9MYK7"/>
<name>G9MYK7_HYPVG</name>
<keyword evidence="1" id="KW-0040">ANK repeat</keyword>
<evidence type="ECO:0000256" key="1">
    <source>
        <dbReference type="PROSITE-ProRule" id="PRU00023"/>
    </source>
</evidence>
<dbReference type="PROSITE" id="PS50088">
    <property type="entry name" value="ANK_REPEAT"/>
    <property type="match status" value="6"/>
</dbReference>
<keyword evidence="2" id="KW-0812">Transmembrane</keyword>
<dbReference type="Pfam" id="PF12796">
    <property type="entry name" value="Ank_2"/>
    <property type="match status" value="5"/>
</dbReference>
<proteinExistence type="predicted"/>
<dbReference type="OMA" id="FIGHQEI"/>
<dbReference type="eggNOG" id="KOG4177">
    <property type="taxonomic scope" value="Eukaryota"/>
</dbReference>
<dbReference type="RefSeq" id="XP_013954820.1">
    <property type="nucleotide sequence ID" value="XM_014099345.1"/>
</dbReference>
<dbReference type="PANTHER" id="PTHR24118">
    <property type="entry name" value="POTE ANKYRIN DOMAIN"/>
    <property type="match status" value="1"/>
</dbReference>
<keyword evidence="4" id="KW-1185">Reference proteome</keyword>
<gene>
    <name evidence="3" type="ORF">TRIVIDRAFT_223942</name>
</gene>
<dbReference type="AlphaFoldDB" id="G9MYK7"/>
<feature type="repeat" description="ANK" evidence="1">
    <location>
        <begin position="36"/>
        <end position="68"/>
    </location>
</feature>
<dbReference type="Pfam" id="PF00023">
    <property type="entry name" value="Ank"/>
    <property type="match status" value="2"/>
</dbReference>
<sequence>MPDTKGLFQAAYDGNISVFRKFLLDEEDIDSYRDNDKNTLLSIAAKSGHEEVINFLLAKQANINARNIKGETPFSHAAENGHTDAVEILLRQDNVDSKSYEQAVSAAAKESHENTMKFLLEDLIFSSARDRYGSIALISAATHGSKAIVELLLTSEGINFSQDAIHEALIGAAETGHDDIVETLLGRNDVDINAASSTGKLLLIQAAEYGQTDVVKMLLERDNTDVNVQGAYGRTALDAAVRSEKKDVLELLWAREDLNEINYQGLLWVAAGDYCEDVMDFLLSKACAKYPGRTPLSLSAEAGSKEAVQALLKRDGVDANLKDEDGRTPLSYAAEKSHWTVVQILVRNNADVDLKDNIGRTPLSYAAANEGPKIIRYLLQQNADINLKDNVGRTPLSYAAENGHQIEVEILLQHNADPNLKDNDGRMPLWWAIQNSHEASMKQLAPIDTGTLLFLTQHGEQAAIKLLLRHNPIVDQRNHRGQTALHLAVILGHQDIAETLMLHCKVNLKDNYGMTPLQLAMQRRDGHLIQRLLELKAHTKGIMAKEWRDAYRKRNEDVVLLHEGLGGEHYVTFPETLQAGEDLLHTSSTIQSRLYMLTDDLNSPIWSSLPIKLFEQKKLESNKLQIITEKTDNIVDISISLQLSIYKYLNDQHLGMDDNKVNRIMWRIIQPAIPGSPWTSIAYFSTLPYGWIPEDGVDLFQQFFTHIKTEWLDLCDKFADYLAKRRLEQLESKGKRQEMIDFLAKDAQKLANLRTILANHTLEGEKFIKDYCLHYNANQFPQDLLGLLKDDIELGIRKRIEELDQTVRDLLNIEFAWITIHETRVSTKLGQNVMLLTYVSIFYLPLGFCAALWAIPNITDPSTRTPFILTAVIVSLITLMVTFNMEKIAAILQQGYEYYASLRKEKTKIQNLSLP</sequence>
<dbReference type="VEuPathDB" id="FungiDB:TRIVIDRAFT_223942"/>
<dbReference type="OrthoDB" id="4900479at2759"/>
<feature type="repeat" description="ANK" evidence="1">
    <location>
        <begin position="291"/>
        <end position="324"/>
    </location>
</feature>
<feature type="repeat" description="ANK" evidence="1">
    <location>
        <begin position="391"/>
        <end position="423"/>
    </location>
</feature>
<dbReference type="Gene3D" id="1.25.40.20">
    <property type="entry name" value="Ankyrin repeat-containing domain"/>
    <property type="match status" value="4"/>
</dbReference>
<evidence type="ECO:0000313" key="4">
    <source>
        <dbReference type="Proteomes" id="UP000007115"/>
    </source>
</evidence>
<reference evidence="3 4" key="1">
    <citation type="journal article" date="2011" name="Genome Biol.">
        <title>Comparative genome sequence analysis underscores mycoparasitism as the ancestral life style of Trichoderma.</title>
        <authorList>
            <person name="Kubicek C.P."/>
            <person name="Herrera-Estrella A."/>
            <person name="Seidl-Seiboth V."/>
            <person name="Martinez D.A."/>
            <person name="Druzhinina I.S."/>
            <person name="Thon M."/>
            <person name="Zeilinger S."/>
            <person name="Casas-Flores S."/>
            <person name="Horwitz B.A."/>
            <person name="Mukherjee P.K."/>
            <person name="Mukherjee M."/>
            <person name="Kredics L."/>
            <person name="Alcaraz L.D."/>
            <person name="Aerts A."/>
            <person name="Antal Z."/>
            <person name="Atanasova L."/>
            <person name="Cervantes-Badillo M.G."/>
            <person name="Challacombe J."/>
            <person name="Chertkov O."/>
            <person name="McCluskey K."/>
            <person name="Coulpier F."/>
            <person name="Deshpande N."/>
            <person name="von Doehren H."/>
            <person name="Ebbole D.J."/>
            <person name="Esquivel-Naranjo E.U."/>
            <person name="Fekete E."/>
            <person name="Flipphi M."/>
            <person name="Glaser F."/>
            <person name="Gomez-Rodriguez E.Y."/>
            <person name="Gruber S."/>
            <person name="Han C."/>
            <person name="Henrissat B."/>
            <person name="Hermosa R."/>
            <person name="Hernandez-Onate M."/>
            <person name="Karaffa L."/>
            <person name="Kosti I."/>
            <person name="Le Crom S."/>
            <person name="Lindquist E."/>
            <person name="Lucas S."/>
            <person name="Luebeck M."/>
            <person name="Luebeck P.S."/>
            <person name="Margeot A."/>
            <person name="Metz B."/>
            <person name="Misra M."/>
            <person name="Nevalainen H."/>
            <person name="Omann M."/>
            <person name="Packer N."/>
            <person name="Perrone G."/>
            <person name="Uresti-Rivera E.E."/>
            <person name="Salamov A."/>
            <person name="Schmoll M."/>
            <person name="Seiboth B."/>
            <person name="Shapiro H."/>
            <person name="Sukno S."/>
            <person name="Tamayo-Ramos J.A."/>
            <person name="Tisch D."/>
            <person name="Wiest A."/>
            <person name="Wilkinson H.H."/>
            <person name="Zhang M."/>
            <person name="Coutinho P.M."/>
            <person name="Kenerley C.M."/>
            <person name="Monte E."/>
            <person name="Baker S.E."/>
            <person name="Grigoriev I.V."/>
        </authorList>
    </citation>
    <scope>NUCLEOTIDE SEQUENCE [LARGE SCALE GENOMIC DNA]</scope>
    <source>
        <strain evidence="4">Gv29-8 / FGSC 10586</strain>
    </source>
</reference>
<evidence type="ECO:0000313" key="3">
    <source>
        <dbReference type="EMBL" id="EHK20627.1"/>
    </source>
</evidence>
<feature type="transmembrane region" description="Helical" evidence="2">
    <location>
        <begin position="867"/>
        <end position="885"/>
    </location>
</feature>
<dbReference type="Proteomes" id="UP000007115">
    <property type="component" value="Unassembled WGS sequence"/>
</dbReference>
<feature type="repeat" description="ANK" evidence="1">
    <location>
        <begin position="480"/>
        <end position="501"/>
    </location>
</feature>
<dbReference type="InParanoid" id="G9MYK7"/>
<dbReference type="HOGENOM" id="CLU_344555_0_0_1"/>
<protein>
    <submittedName>
        <fullName evidence="3">Uncharacterized protein</fullName>
    </submittedName>
</protein>
<dbReference type="PROSITE" id="PS50297">
    <property type="entry name" value="ANK_REP_REGION"/>
    <property type="match status" value="5"/>
</dbReference>
<keyword evidence="2" id="KW-0472">Membrane</keyword>
<organism evidence="3 4">
    <name type="scientific">Hypocrea virens (strain Gv29-8 / FGSC 10586)</name>
    <name type="common">Gliocladium virens</name>
    <name type="synonym">Trichoderma virens</name>
    <dbReference type="NCBI Taxonomy" id="413071"/>
    <lineage>
        <taxon>Eukaryota</taxon>
        <taxon>Fungi</taxon>
        <taxon>Dikarya</taxon>
        <taxon>Ascomycota</taxon>
        <taxon>Pezizomycotina</taxon>
        <taxon>Sordariomycetes</taxon>
        <taxon>Hypocreomycetidae</taxon>
        <taxon>Hypocreales</taxon>
        <taxon>Hypocreaceae</taxon>
        <taxon>Trichoderma</taxon>
    </lineage>
</organism>